<evidence type="ECO:0000256" key="2">
    <source>
        <dbReference type="ARBA" id="ARBA00022448"/>
    </source>
</evidence>
<dbReference type="RefSeq" id="WP_167090803.1">
    <property type="nucleotide sequence ID" value="NZ_WHJG01000035.1"/>
</dbReference>
<feature type="domain" description="Solute-binding protein family 3/N-terminal" evidence="5">
    <location>
        <begin position="37"/>
        <end position="270"/>
    </location>
</feature>
<dbReference type="Gene3D" id="3.40.190.10">
    <property type="entry name" value="Periplasmic binding protein-like II"/>
    <property type="match status" value="2"/>
</dbReference>
<keyword evidence="3 4" id="KW-0732">Signal</keyword>
<dbReference type="PANTHER" id="PTHR30085:SF2">
    <property type="entry name" value="GLUTAMATE_ASPARTATE IMPORT SOLUTE-BINDING PROTEIN"/>
    <property type="match status" value="1"/>
</dbReference>
<evidence type="ECO:0000256" key="3">
    <source>
        <dbReference type="ARBA" id="ARBA00022729"/>
    </source>
</evidence>
<name>A0ABX0NIH2_9BURK</name>
<feature type="chain" id="PRO_5046010631" evidence="4">
    <location>
        <begin position="23"/>
        <end position="316"/>
    </location>
</feature>
<comment type="similarity">
    <text evidence="1">Belongs to the bacterial solute-binding protein 3 family.</text>
</comment>
<dbReference type="InterPro" id="IPR051455">
    <property type="entry name" value="Bact_solute-bind_prot3"/>
</dbReference>
<dbReference type="CDD" id="cd13688">
    <property type="entry name" value="PBP2_GltI_DEBP"/>
    <property type="match status" value="1"/>
</dbReference>
<dbReference type="SMART" id="SM00062">
    <property type="entry name" value="PBPb"/>
    <property type="match status" value="1"/>
</dbReference>
<proteinExistence type="inferred from homology"/>
<gene>
    <name evidence="6" type="ORF">F2P44_25370</name>
</gene>
<dbReference type="InterPro" id="IPR001638">
    <property type="entry name" value="Solute-binding_3/MltF_N"/>
</dbReference>
<keyword evidence="7" id="KW-1185">Reference proteome</keyword>
<evidence type="ECO:0000259" key="5">
    <source>
        <dbReference type="SMART" id="SM00062"/>
    </source>
</evidence>
<reference evidence="6 7" key="1">
    <citation type="submission" date="2019-10" db="EMBL/GenBank/DDBJ databases">
        <title>Taxonomy of Antarctic Massilia spp.: description of Massilia rubra sp. nov., Massilia aquatica sp. nov., Massilia mucilaginosa sp. nov., Massilia frigida sp. nov. isolated from streams, lakes and regoliths.</title>
        <authorList>
            <person name="Holochova P."/>
            <person name="Sedlacek I."/>
            <person name="Kralova S."/>
            <person name="Maslanova I."/>
            <person name="Busse H.-J."/>
            <person name="Stankova E."/>
            <person name="Vrbovska V."/>
            <person name="Kovarovic V."/>
            <person name="Bartak M."/>
            <person name="Svec P."/>
            <person name="Pantucek R."/>
        </authorList>
    </citation>
    <scope>NUCLEOTIDE SEQUENCE [LARGE SCALE GENOMIC DNA]</scope>
    <source>
        <strain evidence="6 7">CCM 8695</strain>
    </source>
</reference>
<dbReference type="Pfam" id="PF00497">
    <property type="entry name" value="SBP_bac_3"/>
    <property type="match status" value="1"/>
</dbReference>
<evidence type="ECO:0000313" key="6">
    <source>
        <dbReference type="EMBL" id="NHZ82583.1"/>
    </source>
</evidence>
<organism evidence="6 7">
    <name type="scientific">Massilia frigida</name>
    <dbReference type="NCBI Taxonomy" id="2609281"/>
    <lineage>
        <taxon>Bacteria</taxon>
        <taxon>Pseudomonadati</taxon>
        <taxon>Pseudomonadota</taxon>
        <taxon>Betaproteobacteria</taxon>
        <taxon>Burkholderiales</taxon>
        <taxon>Oxalobacteraceae</taxon>
        <taxon>Telluria group</taxon>
        <taxon>Massilia</taxon>
    </lineage>
</organism>
<accession>A0ABX0NIH2</accession>
<comment type="caution">
    <text evidence="6">The sequence shown here is derived from an EMBL/GenBank/DDBJ whole genome shotgun (WGS) entry which is preliminary data.</text>
</comment>
<dbReference type="PANTHER" id="PTHR30085">
    <property type="entry name" value="AMINO ACID ABC TRANSPORTER PERMEASE"/>
    <property type="match status" value="1"/>
</dbReference>
<keyword evidence="2" id="KW-0813">Transport</keyword>
<evidence type="ECO:0000256" key="4">
    <source>
        <dbReference type="SAM" id="SignalP"/>
    </source>
</evidence>
<feature type="signal peptide" evidence="4">
    <location>
        <begin position="1"/>
        <end position="22"/>
    </location>
</feature>
<dbReference type="EMBL" id="WHJG01000035">
    <property type="protein sequence ID" value="NHZ82583.1"/>
    <property type="molecule type" value="Genomic_DNA"/>
</dbReference>
<evidence type="ECO:0000313" key="7">
    <source>
        <dbReference type="Proteomes" id="UP000621455"/>
    </source>
</evidence>
<dbReference type="SUPFAM" id="SSF53850">
    <property type="entry name" value="Periplasmic binding protein-like II"/>
    <property type="match status" value="1"/>
</dbReference>
<dbReference type="Proteomes" id="UP000621455">
    <property type="component" value="Unassembled WGS sequence"/>
</dbReference>
<sequence length="316" mass="34337">MNHAKYLVVLLSATLFGSAAQAQEPTGTLAKIKKTGVITLGVRDGSIPFSYLDDKQQYQGYSIDLCMKVVAALQKQPGLGSLKVAMNPVTSANRIPLMANGTIDLECGSTTNNLERQQQVAFAPTMFVVANRLLAKKTSNILTLADMKGKTLVATAGTSTLKQMTILNREQNLGMNIVVGKDHPESFLMVETGRAAAEANDDILLASQRANAKRPDDYQITADALSVEPYGIMLRKDDPAFKKAVDDALIAYYKSGDDVYRLYHKWFLSPIPPKGINLHFPMPPELINVLARPTDSPDPAAYAVVPDAQKAASKKR</sequence>
<protein>
    <submittedName>
        <fullName evidence="6">Transporter substrate-binding domain-containing protein</fullName>
    </submittedName>
</protein>
<evidence type="ECO:0000256" key="1">
    <source>
        <dbReference type="ARBA" id="ARBA00010333"/>
    </source>
</evidence>